<sequence>MLALSRIAPSSRAVEALLFQRKWFDYRHLHPVQVTYLFAHEYHDAIKRAYARQKDIRTVDKIRPIDVAGLFDSRELSAVWRARQAFDAIGCRYDFGLDFVVRRACDRGWRTFPRPNQLYAEEVALDLRDAWVAECKKSIQLARDERFLIENYRGHPDQIAYQAWQIDQIKSRGGNRAMLLSRLLSERAVFESVARAAFGEATLQQAKRFFLN</sequence>
<dbReference type="Proteomes" id="UP000269271">
    <property type="component" value="Unassembled WGS sequence"/>
</dbReference>
<name>A0A3N8QS80_9BURK</name>
<comment type="caution">
    <text evidence="1">The sequence shown here is derived from an EMBL/GenBank/DDBJ whole genome shotgun (WGS) entry which is preliminary data.</text>
</comment>
<accession>A0A3N8QS80</accession>
<dbReference type="RefSeq" id="WP_124618536.1">
    <property type="nucleotide sequence ID" value="NZ_QTQX01000013.1"/>
</dbReference>
<organism evidence="1 2">
    <name type="scientific">Burkholderia contaminans</name>
    <dbReference type="NCBI Taxonomy" id="488447"/>
    <lineage>
        <taxon>Bacteria</taxon>
        <taxon>Pseudomonadati</taxon>
        <taxon>Pseudomonadota</taxon>
        <taxon>Betaproteobacteria</taxon>
        <taxon>Burkholderiales</taxon>
        <taxon>Burkholderiaceae</taxon>
        <taxon>Burkholderia</taxon>
        <taxon>Burkholderia cepacia complex</taxon>
    </lineage>
</organism>
<evidence type="ECO:0000313" key="1">
    <source>
        <dbReference type="EMBL" id="RQT26070.1"/>
    </source>
</evidence>
<evidence type="ECO:0000313" key="2">
    <source>
        <dbReference type="Proteomes" id="UP000269271"/>
    </source>
</evidence>
<dbReference type="EMBL" id="QTQX01000013">
    <property type="protein sequence ID" value="RQT26070.1"/>
    <property type="molecule type" value="Genomic_DNA"/>
</dbReference>
<dbReference type="AlphaFoldDB" id="A0A3N8QS80"/>
<proteinExistence type="predicted"/>
<gene>
    <name evidence="1" type="ORF">DF037_20490</name>
</gene>
<reference evidence="1 2" key="1">
    <citation type="submission" date="2018-08" db="EMBL/GenBank/DDBJ databases">
        <title>Comparative analysis of Burkholderia isolates from Puerto Rico.</title>
        <authorList>
            <person name="Hall C."/>
            <person name="Sahl J."/>
            <person name="Wagner D."/>
        </authorList>
    </citation>
    <scope>NUCLEOTIDE SEQUENCE [LARGE SCALE GENOMIC DNA]</scope>
    <source>
        <strain evidence="1 2">Bp9001</strain>
    </source>
</reference>
<protein>
    <submittedName>
        <fullName evidence="1">Uncharacterized protein</fullName>
    </submittedName>
</protein>